<evidence type="ECO:0000313" key="2">
    <source>
        <dbReference type="Proteomes" id="UP000015105"/>
    </source>
</evidence>
<evidence type="ECO:0008006" key="3">
    <source>
        <dbReference type="Google" id="ProtNLM"/>
    </source>
</evidence>
<keyword evidence="2" id="KW-1185">Reference proteome</keyword>
<reference evidence="1" key="3">
    <citation type="journal article" date="2017" name="Nature">
        <title>Genome sequence of the progenitor of the wheat D genome Aegilops tauschii.</title>
        <authorList>
            <person name="Luo M.C."/>
            <person name="Gu Y.Q."/>
            <person name="Puiu D."/>
            <person name="Wang H."/>
            <person name="Twardziok S.O."/>
            <person name="Deal K.R."/>
            <person name="Huo N."/>
            <person name="Zhu T."/>
            <person name="Wang L."/>
            <person name="Wang Y."/>
            <person name="McGuire P.E."/>
            <person name="Liu S."/>
            <person name="Long H."/>
            <person name="Ramasamy R.K."/>
            <person name="Rodriguez J.C."/>
            <person name="Van S.L."/>
            <person name="Yuan L."/>
            <person name="Wang Z."/>
            <person name="Xia Z."/>
            <person name="Xiao L."/>
            <person name="Anderson O.D."/>
            <person name="Ouyang S."/>
            <person name="Liang Y."/>
            <person name="Zimin A.V."/>
            <person name="Pertea G."/>
            <person name="Qi P."/>
            <person name="Bennetzen J.L."/>
            <person name="Dai X."/>
            <person name="Dawson M.W."/>
            <person name="Muller H.G."/>
            <person name="Kugler K."/>
            <person name="Rivarola-Duarte L."/>
            <person name="Spannagl M."/>
            <person name="Mayer K.F.X."/>
            <person name="Lu F.H."/>
            <person name="Bevan M.W."/>
            <person name="Leroy P."/>
            <person name="Li P."/>
            <person name="You F.M."/>
            <person name="Sun Q."/>
            <person name="Liu Z."/>
            <person name="Lyons E."/>
            <person name="Wicker T."/>
            <person name="Salzberg S.L."/>
            <person name="Devos K.M."/>
            <person name="Dvorak J."/>
        </authorList>
    </citation>
    <scope>NUCLEOTIDE SEQUENCE [LARGE SCALE GENOMIC DNA]</scope>
    <source>
        <strain evidence="1">cv. AL8/78</strain>
    </source>
</reference>
<dbReference type="GO" id="GO:0009507">
    <property type="term" value="C:chloroplast"/>
    <property type="evidence" value="ECO:0007669"/>
    <property type="project" value="TreeGrafter"/>
</dbReference>
<dbReference type="PANTHER" id="PTHR31739:SF23">
    <property type="entry name" value="GENOME ASSEMBLY, CHROMOSOME: II"/>
    <property type="match status" value="1"/>
</dbReference>
<reference evidence="2" key="2">
    <citation type="journal article" date="2017" name="Nat. Plants">
        <title>The Aegilops tauschii genome reveals multiple impacts of transposons.</title>
        <authorList>
            <person name="Zhao G."/>
            <person name="Zou C."/>
            <person name="Li K."/>
            <person name="Wang K."/>
            <person name="Li T."/>
            <person name="Gao L."/>
            <person name="Zhang X."/>
            <person name="Wang H."/>
            <person name="Yang Z."/>
            <person name="Liu X."/>
            <person name="Jiang W."/>
            <person name="Mao L."/>
            <person name="Kong X."/>
            <person name="Jiao Y."/>
            <person name="Jia J."/>
        </authorList>
    </citation>
    <scope>NUCLEOTIDE SEQUENCE [LARGE SCALE GENOMIC DNA]</scope>
    <source>
        <strain evidence="2">cv. AL8/78</strain>
    </source>
</reference>
<accession>A0A453DBI9</accession>
<sequence length="159" mass="17790">MCRWYLRNHLQKYGGTPKSALTAYFLASANIFESGRAAERLAWARTWVLAEAVTSHFRHTGYECSFVVFPLRGLPARMIKVTFVCTHCRGTKDSTKNLEELIDIVSFDDDSSGSLRDAFFSLATAVEAVAHGMDSSICRKLATRVLAQVRMYMHSVSSV</sequence>
<dbReference type="GO" id="GO:0010333">
    <property type="term" value="F:terpene synthase activity"/>
    <property type="evidence" value="ECO:0007669"/>
    <property type="project" value="InterPro"/>
</dbReference>
<organism evidence="1 2">
    <name type="scientific">Aegilops tauschii subsp. strangulata</name>
    <name type="common">Goatgrass</name>
    <dbReference type="NCBI Taxonomy" id="200361"/>
    <lineage>
        <taxon>Eukaryota</taxon>
        <taxon>Viridiplantae</taxon>
        <taxon>Streptophyta</taxon>
        <taxon>Embryophyta</taxon>
        <taxon>Tracheophyta</taxon>
        <taxon>Spermatophyta</taxon>
        <taxon>Magnoliopsida</taxon>
        <taxon>Liliopsida</taxon>
        <taxon>Poales</taxon>
        <taxon>Poaceae</taxon>
        <taxon>BOP clade</taxon>
        <taxon>Pooideae</taxon>
        <taxon>Triticodae</taxon>
        <taxon>Triticeae</taxon>
        <taxon>Triticinae</taxon>
        <taxon>Aegilops</taxon>
    </lineage>
</organism>
<dbReference type="Proteomes" id="UP000015105">
    <property type="component" value="Chromosome 2D"/>
</dbReference>
<reference evidence="1" key="4">
    <citation type="submission" date="2019-03" db="UniProtKB">
        <authorList>
            <consortium name="EnsemblPlants"/>
        </authorList>
    </citation>
    <scope>IDENTIFICATION</scope>
</reference>
<dbReference type="InterPro" id="IPR050148">
    <property type="entry name" value="Terpene_synthase-like"/>
</dbReference>
<dbReference type="PANTHER" id="PTHR31739">
    <property type="entry name" value="ENT-COPALYL DIPHOSPHATE SYNTHASE, CHLOROPLASTIC"/>
    <property type="match status" value="1"/>
</dbReference>
<dbReference type="EnsemblPlants" id="AET2Gv21176900.11">
    <property type="protein sequence ID" value="AET2Gv21176900.11"/>
    <property type="gene ID" value="AET2Gv21176900"/>
</dbReference>
<dbReference type="EnsemblPlants" id="AET2Gv21176900.9">
    <property type="protein sequence ID" value="AET2Gv21176900.9"/>
    <property type="gene ID" value="AET2Gv21176900"/>
</dbReference>
<reference evidence="1" key="5">
    <citation type="journal article" date="2021" name="G3 (Bethesda)">
        <title>Aegilops tauschii genome assembly Aet v5.0 features greater sequence contiguity and improved annotation.</title>
        <authorList>
            <person name="Wang L."/>
            <person name="Zhu T."/>
            <person name="Rodriguez J.C."/>
            <person name="Deal K.R."/>
            <person name="Dubcovsky J."/>
            <person name="McGuire P.E."/>
            <person name="Lux T."/>
            <person name="Spannagl M."/>
            <person name="Mayer K.F.X."/>
            <person name="Baldrich P."/>
            <person name="Meyers B.C."/>
            <person name="Huo N."/>
            <person name="Gu Y.Q."/>
            <person name="Zhou H."/>
            <person name="Devos K.M."/>
            <person name="Bennetzen J.L."/>
            <person name="Unver T."/>
            <person name="Budak H."/>
            <person name="Gulick P.J."/>
            <person name="Galiba G."/>
            <person name="Kalapos B."/>
            <person name="Nelson D.R."/>
            <person name="Li P."/>
            <person name="You F.M."/>
            <person name="Luo M.C."/>
            <person name="Dvorak J."/>
        </authorList>
    </citation>
    <scope>NUCLEOTIDE SEQUENCE [LARGE SCALE GENOMIC DNA]</scope>
    <source>
        <strain evidence="1">cv. AL8/78</strain>
    </source>
</reference>
<evidence type="ECO:0000313" key="1">
    <source>
        <dbReference type="EnsemblPlants" id="AET2Gv21176900.11"/>
    </source>
</evidence>
<proteinExistence type="predicted"/>
<dbReference type="AlphaFoldDB" id="A0A453DBI9"/>
<dbReference type="Gramene" id="AET2Gv21176900.11">
    <property type="protein sequence ID" value="AET2Gv21176900.11"/>
    <property type="gene ID" value="AET2Gv21176900"/>
</dbReference>
<dbReference type="InterPro" id="IPR008949">
    <property type="entry name" value="Isoprenoid_synthase_dom_sf"/>
</dbReference>
<dbReference type="GO" id="GO:0009686">
    <property type="term" value="P:gibberellin biosynthetic process"/>
    <property type="evidence" value="ECO:0007669"/>
    <property type="project" value="TreeGrafter"/>
</dbReference>
<dbReference type="Gramene" id="AET2Gv21176900.9">
    <property type="protein sequence ID" value="AET2Gv21176900.9"/>
    <property type="gene ID" value="AET2Gv21176900"/>
</dbReference>
<reference evidence="2" key="1">
    <citation type="journal article" date="2014" name="Science">
        <title>Ancient hybridizations among the ancestral genomes of bread wheat.</title>
        <authorList>
            <consortium name="International Wheat Genome Sequencing Consortium,"/>
            <person name="Marcussen T."/>
            <person name="Sandve S.R."/>
            <person name="Heier L."/>
            <person name="Spannagl M."/>
            <person name="Pfeifer M."/>
            <person name="Jakobsen K.S."/>
            <person name="Wulff B.B."/>
            <person name="Steuernagel B."/>
            <person name="Mayer K.F."/>
            <person name="Olsen O.A."/>
        </authorList>
    </citation>
    <scope>NUCLEOTIDE SEQUENCE [LARGE SCALE GENOMIC DNA]</scope>
    <source>
        <strain evidence="2">cv. AL8/78</strain>
    </source>
</reference>
<dbReference type="Gene3D" id="1.10.600.10">
    <property type="entry name" value="Farnesyl Diphosphate Synthase"/>
    <property type="match status" value="1"/>
</dbReference>
<dbReference type="GO" id="GO:0000287">
    <property type="term" value="F:magnesium ion binding"/>
    <property type="evidence" value="ECO:0007669"/>
    <property type="project" value="TreeGrafter"/>
</dbReference>
<protein>
    <recommendedName>
        <fullName evidence="3">Terpene synthase metal-binding domain-containing protein</fullName>
    </recommendedName>
</protein>
<name>A0A453DBI9_AEGTS</name>